<reference evidence="1 2" key="1">
    <citation type="journal article" date="2016" name="Nat. Commun.">
        <title>Thousands of microbial genomes shed light on interconnected biogeochemical processes in an aquifer system.</title>
        <authorList>
            <person name="Anantharaman K."/>
            <person name="Brown C.T."/>
            <person name="Hug L.A."/>
            <person name="Sharon I."/>
            <person name="Castelle C.J."/>
            <person name="Probst A.J."/>
            <person name="Thomas B.C."/>
            <person name="Singh A."/>
            <person name="Wilkins M.J."/>
            <person name="Karaoz U."/>
            <person name="Brodie E.L."/>
            <person name="Williams K.H."/>
            <person name="Hubbard S.S."/>
            <person name="Banfield J.F."/>
        </authorList>
    </citation>
    <scope>NUCLEOTIDE SEQUENCE [LARGE SCALE GENOMIC DNA]</scope>
</reference>
<comment type="caution">
    <text evidence="1">The sequence shown here is derived from an EMBL/GenBank/DDBJ whole genome shotgun (WGS) entry which is preliminary data.</text>
</comment>
<dbReference type="AlphaFoldDB" id="A0A1G2HK58"/>
<protein>
    <recommendedName>
        <fullName evidence="3">Carboxypeptidase regulatory-like domain-containing protein</fullName>
    </recommendedName>
</protein>
<evidence type="ECO:0008006" key="3">
    <source>
        <dbReference type="Google" id="ProtNLM"/>
    </source>
</evidence>
<gene>
    <name evidence="1" type="ORF">A2812_03125</name>
</gene>
<evidence type="ECO:0000313" key="2">
    <source>
        <dbReference type="Proteomes" id="UP000177190"/>
    </source>
</evidence>
<evidence type="ECO:0000313" key="1">
    <source>
        <dbReference type="EMBL" id="OGZ62867.1"/>
    </source>
</evidence>
<name>A0A1G2HK58_9BACT</name>
<dbReference type="EMBL" id="MHOM01000048">
    <property type="protein sequence ID" value="OGZ62867.1"/>
    <property type="molecule type" value="Genomic_DNA"/>
</dbReference>
<organism evidence="1 2">
    <name type="scientific">Candidatus Staskawiczbacteria bacterium RIFCSPHIGHO2_01_FULL_36_16</name>
    <dbReference type="NCBI Taxonomy" id="1802200"/>
    <lineage>
        <taxon>Bacteria</taxon>
        <taxon>Candidatus Staskawicziibacteriota</taxon>
    </lineage>
</organism>
<dbReference type="STRING" id="1802200.A2812_03125"/>
<accession>A0A1G2HK58</accession>
<proteinExistence type="predicted"/>
<dbReference type="Proteomes" id="UP000177190">
    <property type="component" value="Unassembled WGS sequence"/>
</dbReference>
<sequence>MGKEIKAVIFIIGAILLLVIGYAANNFWSLSDFNINKDKEDIYCTVEAKMCPDGSYVGRVAPNCDFSPCPNVKTGILKGKVSIGPLCPTEPCSTAAKNPYISRMIVIKKQTGELLFNASLSDTGNFETEIVAGTYILELSDCNFLGCQSKTIIIEENKTTEINIDIDTGIR</sequence>